<protein>
    <submittedName>
        <fullName evidence="1">Uncharacterized protein</fullName>
    </submittedName>
</protein>
<sequence>MSVRAVMSKREDAVLFKGDETLDKALELLETYGVPKGLLMPLENVEDGGGVEATGDIWLKQKAGVKHHFKRADSFVSYATEISCQLEKNKMKNIKGVKAKKRHMPFYVPVREIVVDEETTPPKIYFKSYANLGECFPAEYFKNKD</sequence>
<organism evidence="1">
    <name type="scientific">Picea sitchensis</name>
    <name type="common">Sitka spruce</name>
    <name type="synonym">Pinus sitchensis</name>
    <dbReference type="NCBI Taxonomy" id="3332"/>
    <lineage>
        <taxon>Eukaryota</taxon>
        <taxon>Viridiplantae</taxon>
        <taxon>Streptophyta</taxon>
        <taxon>Embryophyta</taxon>
        <taxon>Tracheophyta</taxon>
        <taxon>Spermatophyta</taxon>
        <taxon>Pinopsida</taxon>
        <taxon>Pinidae</taxon>
        <taxon>Conifers I</taxon>
        <taxon>Pinales</taxon>
        <taxon>Pinaceae</taxon>
        <taxon>Picea</taxon>
    </lineage>
</organism>
<dbReference type="SUPFAM" id="SSF141562">
    <property type="entry name" value="At5g01610-like"/>
    <property type="match status" value="1"/>
</dbReference>
<dbReference type="EMBL" id="EF087346">
    <property type="protein sequence ID" value="ABK26592.1"/>
    <property type="molecule type" value="mRNA"/>
</dbReference>
<proteinExistence type="evidence at transcript level"/>
<dbReference type="OMA" id="APEISCK"/>
<dbReference type="Gene3D" id="2.30.240.10">
    <property type="entry name" value="At5g01610-like"/>
    <property type="match status" value="1"/>
</dbReference>
<dbReference type="PANTHER" id="PTHR31676">
    <property type="entry name" value="T31J12.3 PROTEIN-RELATED"/>
    <property type="match status" value="1"/>
</dbReference>
<reference evidence="1" key="1">
    <citation type="journal article" date="2008" name="BMC Genomics">
        <title>A conifer genomics resource of 200,000 spruce (Picea spp.) ESTs and 6,464 high-quality, sequence-finished full-length cDNAs for Sitka spruce (Picea sitchensis).</title>
        <authorList>
            <person name="Ralph S.G."/>
            <person name="Chun H.J."/>
            <person name="Kolosova N."/>
            <person name="Cooper D."/>
            <person name="Oddy C."/>
            <person name="Ritland C.E."/>
            <person name="Kirkpatrick R."/>
            <person name="Moore R."/>
            <person name="Barber S."/>
            <person name="Holt R.A."/>
            <person name="Jones S.J."/>
            <person name="Marra M.A."/>
            <person name="Douglas C.J."/>
            <person name="Ritland K."/>
            <person name="Bohlmann J."/>
        </authorList>
    </citation>
    <scope>NUCLEOTIDE SEQUENCE</scope>
    <source>
        <tissue evidence="1">Green portion of the leader tissue</tissue>
    </source>
</reference>
<dbReference type="Pfam" id="PF04398">
    <property type="entry name" value="DUF538"/>
    <property type="match status" value="1"/>
</dbReference>
<dbReference type="InterPro" id="IPR036758">
    <property type="entry name" value="At5g01610-like"/>
</dbReference>
<accession>A9P131</accession>
<evidence type="ECO:0000313" key="1">
    <source>
        <dbReference type="EMBL" id="ABK26592.1"/>
    </source>
</evidence>
<dbReference type="AlphaFoldDB" id="A9P131"/>
<name>A9P131_PICSI</name>
<dbReference type="InterPro" id="IPR007493">
    <property type="entry name" value="DUF538"/>
</dbReference>
<dbReference type="PANTHER" id="PTHR31676:SF10">
    <property type="entry name" value="EXPRESSED PROTEIN"/>
    <property type="match status" value="1"/>
</dbReference>